<dbReference type="PROSITE" id="PS51819">
    <property type="entry name" value="VOC"/>
    <property type="match status" value="1"/>
</dbReference>
<protein>
    <submittedName>
        <fullName evidence="2">Glyoxalase</fullName>
    </submittedName>
</protein>
<feature type="domain" description="VOC" evidence="1">
    <location>
        <begin position="131"/>
        <end position="244"/>
    </location>
</feature>
<dbReference type="InterPro" id="IPR029068">
    <property type="entry name" value="Glyas_Bleomycin-R_OHBP_Dase"/>
</dbReference>
<dbReference type="Proteomes" id="UP000248333">
    <property type="component" value="Unassembled WGS sequence"/>
</dbReference>
<evidence type="ECO:0000259" key="1">
    <source>
        <dbReference type="PROSITE" id="PS51819"/>
    </source>
</evidence>
<dbReference type="Pfam" id="PF18029">
    <property type="entry name" value="Glyoxalase_6"/>
    <property type="match status" value="2"/>
</dbReference>
<reference evidence="2 3" key="1">
    <citation type="submission" date="2018-03" db="EMBL/GenBank/DDBJ databases">
        <title>Bioinformatic expansion and discovery of thiopeptide antibiotics.</title>
        <authorList>
            <person name="Schwalen C.J."/>
            <person name="Hudson G.A."/>
            <person name="Mitchell D.A."/>
        </authorList>
    </citation>
    <scope>NUCLEOTIDE SEQUENCE [LARGE SCALE GENOMIC DNA]</scope>
    <source>
        <strain evidence="2 3">NRRL 8041</strain>
    </source>
</reference>
<accession>A0A318NJV0</accession>
<comment type="caution">
    <text evidence="2">The sequence shown here is derived from an EMBL/GenBank/DDBJ whole genome shotgun (WGS) entry which is preliminary data.</text>
</comment>
<dbReference type="OrthoDB" id="3212826at2"/>
<dbReference type="InterPro" id="IPR037523">
    <property type="entry name" value="VOC_core"/>
</dbReference>
<keyword evidence="3" id="KW-1185">Reference proteome</keyword>
<evidence type="ECO:0000313" key="3">
    <source>
        <dbReference type="Proteomes" id="UP000248333"/>
    </source>
</evidence>
<organism evidence="2 3">
    <name type="scientific">Micromonospora arborensis</name>
    <dbReference type="NCBI Taxonomy" id="2116518"/>
    <lineage>
        <taxon>Bacteria</taxon>
        <taxon>Bacillati</taxon>
        <taxon>Actinomycetota</taxon>
        <taxon>Actinomycetes</taxon>
        <taxon>Micromonosporales</taxon>
        <taxon>Micromonosporaceae</taxon>
        <taxon>Micromonospora</taxon>
    </lineage>
</organism>
<dbReference type="CDD" id="cd06587">
    <property type="entry name" value="VOC"/>
    <property type="match status" value="1"/>
</dbReference>
<dbReference type="AlphaFoldDB" id="A0A318NJV0"/>
<evidence type="ECO:0000313" key="2">
    <source>
        <dbReference type="EMBL" id="PYC70762.1"/>
    </source>
</evidence>
<dbReference type="RefSeq" id="WP_110563865.1">
    <property type="nucleotide sequence ID" value="NZ_PYBV01000015.1"/>
</dbReference>
<dbReference type="PANTHER" id="PTHR35908">
    <property type="entry name" value="HYPOTHETICAL FUSION PROTEIN"/>
    <property type="match status" value="1"/>
</dbReference>
<dbReference type="PANTHER" id="PTHR35908:SF1">
    <property type="entry name" value="CONSERVED PROTEIN"/>
    <property type="match status" value="1"/>
</dbReference>
<sequence length="245" mass="26386">MATRLVQINMKARDDSALGGFWAEVLGWGLSSEGPGVTNLEPEGFVYPDPVAVCVDLIASPEPKTVKNRVHVDLATSSAAQQAAMVTRLKDLGATTADVGQGDVPWTVMADPEGNEFCVLDPRPLYRDTGPIAAVVVDCADPRAMARFWSNAMDWTLHEVTDHKAVLRSAKGVGPYLEFVRTPDVKVGWNRVHLDVRPYPGDDLEAEAARLLALGATAVDLGESAVHWKVLADPEGNEFCLLTPA</sequence>
<proteinExistence type="predicted"/>
<dbReference type="InterPro" id="IPR041581">
    <property type="entry name" value="Glyoxalase_6"/>
</dbReference>
<gene>
    <name evidence="2" type="ORF">C7C45_12770</name>
</gene>
<dbReference type="Gene3D" id="3.10.180.10">
    <property type="entry name" value="2,3-Dihydroxybiphenyl 1,2-Dioxygenase, domain 1"/>
    <property type="match status" value="2"/>
</dbReference>
<dbReference type="SUPFAM" id="SSF54593">
    <property type="entry name" value="Glyoxalase/Bleomycin resistance protein/Dihydroxybiphenyl dioxygenase"/>
    <property type="match status" value="2"/>
</dbReference>
<dbReference type="EMBL" id="PYBV01000015">
    <property type="protein sequence ID" value="PYC70762.1"/>
    <property type="molecule type" value="Genomic_DNA"/>
</dbReference>
<name>A0A318NJV0_9ACTN</name>